<dbReference type="Pfam" id="PF02824">
    <property type="entry name" value="TGS"/>
    <property type="match status" value="1"/>
</dbReference>
<dbReference type="Gene3D" id="3.30.70.260">
    <property type="match status" value="1"/>
</dbReference>
<evidence type="ECO:0000256" key="5">
    <source>
        <dbReference type="ARBA" id="ARBA00032407"/>
    </source>
</evidence>
<accession>D7AAD2</accession>
<proteinExistence type="inferred from homology"/>
<dbReference type="GO" id="GO:0042594">
    <property type="term" value="P:response to starvation"/>
    <property type="evidence" value="ECO:0007669"/>
    <property type="project" value="TreeGrafter"/>
</dbReference>
<dbReference type="EC" id="2.7.6.5" evidence="1"/>
<evidence type="ECO:0000256" key="3">
    <source>
        <dbReference type="ARBA" id="ARBA00023134"/>
    </source>
</evidence>
<dbReference type="GO" id="GO:0015969">
    <property type="term" value="P:guanosine tetraphosphate metabolic process"/>
    <property type="evidence" value="ECO:0007669"/>
    <property type="project" value="InterPro"/>
</dbReference>
<comment type="function">
    <text evidence="7">In eubacteria ppGpp (guanosine 3'-diphosphate 5'-diphosphate) is a mediator of the stringent response that coordinates a variety of cellular activities in response to changes in nutritional abundance.</text>
</comment>
<dbReference type="Pfam" id="PF13291">
    <property type="entry name" value="ACT_4"/>
    <property type="match status" value="1"/>
</dbReference>
<dbReference type="SUPFAM" id="SSF81271">
    <property type="entry name" value="TGS-like"/>
    <property type="match status" value="1"/>
</dbReference>
<dbReference type="GO" id="GO:0008893">
    <property type="term" value="F:guanosine-3',5'-bis(diphosphate) 3'-diphosphatase activity"/>
    <property type="evidence" value="ECO:0007669"/>
    <property type="project" value="TreeGrafter"/>
</dbReference>
<dbReference type="RefSeq" id="WP_013166439.1">
    <property type="nucleotide sequence ID" value="NC_014217.1"/>
</dbReference>
<dbReference type="NCBIfam" id="TIGR00691">
    <property type="entry name" value="spoT_relA"/>
    <property type="match status" value="1"/>
</dbReference>
<dbReference type="GO" id="GO:0005886">
    <property type="term" value="C:plasma membrane"/>
    <property type="evidence" value="ECO:0007669"/>
    <property type="project" value="TreeGrafter"/>
</dbReference>
<dbReference type="AlphaFoldDB" id="D7AAD2"/>
<dbReference type="PANTHER" id="PTHR21262:SF36">
    <property type="entry name" value="BIFUNCTIONAL (P)PPGPP SYNTHASE_HYDROLASE SPOT"/>
    <property type="match status" value="1"/>
</dbReference>
<gene>
    <name evidence="11" type="ordered locus">Snov_1630</name>
</gene>
<dbReference type="KEGG" id="sno:Snov_1630"/>
<dbReference type="CDD" id="cd04876">
    <property type="entry name" value="ACT_RelA-SpoT"/>
    <property type="match status" value="1"/>
</dbReference>
<dbReference type="InterPro" id="IPR045600">
    <property type="entry name" value="RelA/SpoT_AH_RIS"/>
</dbReference>
<dbReference type="InterPro" id="IPR007685">
    <property type="entry name" value="RelA_SpoT"/>
</dbReference>
<dbReference type="SUPFAM" id="SSF55021">
    <property type="entry name" value="ACT-like"/>
    <property type="match status" value="1"/>
</dbReference>
<dbReference type="Pfam" id="PF13328">
    <property type="entry name" value="HD_4"/>
    <property type="match status" value="1"/>
</dbReference>
<comment type="similarity">
    <text evidence="7">Belongs to the relA/spoT family.</text>
</comment>
<feature type="domain" description="ACT" evidence="8">
    <location>
        <begin position="659"/>
        <end position="733"/>
    </location>
</feature>
<keyword evidence="12" id="KW-1185">Reference proteome</keyword>
<dbReference type="CDD" id="cd01668">
    <property type="entry name" value="TGS_RSH"/>
    <property type="match status" value="1"/>
</dbReference>
<dbReference type="CDD" id="cd05399">
    <property type="entry name" value="NT_Rel-Spo_like"/>
    <property type="match status" value="1"/>
</dbReference>
<dbReference type="EMBL" id="CP002026">
    <property type="protein sequence ID" value="ADH88935.1"/>
    <property type="molecule type" value="Genomic_DNA"/>
</dbReference>
<dbReference type="GO" id="GO:0005525">
    <property type="term" value="F:GTP binding"/>
    <property type="evidence" value="ECO:0007669"/>
    <property type="project" value="UniProtKB-KW"/>
</dbReference>
<sequence length="733" mass="82224">MMRQYELVERVRRYNPNTDEALLDRAYVYAMRAHGTQKRASGDPYFSHPLEVAAILTDLKLDDATIVAALLHDTIEDTETTREEIDRIFGPQIGALVEGLTKIKKLDLVSKQAKQAENLRKLLLAIADDVRVLLVKLADRLHNMRTLKWVPEEKRSRVAQETLDIYAPLAGRMGMHDMREELEDLSFRQLSPEAYESIRTQLQVLKEKNGEMVAAIERELSDAVIQKGLSAVVRGREKRPYSIWRKMEQKSIAFEQLSDIYGFRILVEKTEECYAALGVVHTRWPLVPGRFKDYISTPKQNDYRSLHTTIVGPGRQRVELQIRTRQMHEIAEYGIAAHALYKDANGADMLTRDSSAYAWLRRTIELLAEGSSPEEFLEHTKLELFHDQVFCFTPKGRLIILPRRATPIDFAYAVHTGVGDRAVGAKVNGKISPLVSELQNGDEVEIITSNAQTPPAAWESIVVTGKARAAIRRATRAAVRAQYAGLGKKIVERAVARAGKAFSEEKLTAAAGRLARHSLEDVYAAVGRGEMRADDVVKAIYPEWTGPRPEERAAPKGEGWFELEQGQSLKFKIPGIESDPDPKTAIPIRGINRELPVRFAPNGGAVPGDRIVGILTPGEGITVYPIQSPALQDFEEEPERWLDVRWDVDENDPQRFPVQIVVVAINEPGSLAQIAQVIGERDGNIENLRMSSRSADFHRMVIDIGVYDLRHLNGIIADLRARPVVSSVERVNG</sequence>
<dbReference type="InterPro" id="IPR033655">
    <property type="entry name" value="TGS_RelA/SpoT"/>
</dbReference>
<dbReference type="InterPro" id="IPR004095">
    <property type="entry name" value="TGS"/>
</dbReference>
<evidence type="ECO:0000256" key="7">
    <source>
        <dbReference type="RuleBase" id="RU003847"/>
    </source>
</evidence>
<evidence type="ECO:0000259" key="10">
    <source>
        <dbReference type="PROSITE" id="PS51880"/>
    </source>
</evidence>
<dbReference type="PANTHER" id="PTHR21262">
    <property type="entry name" value="GUANOSINE-3',5'-BIS DIPHOSPHATE 3'-PYROPHOSPHOHYDROLASE"/>
    <property type="match status" value="1"/>
</dbReference>
<dbReference type="HOGENOM" id="CLU_012300_3_0_5"/>
<dbReference type="PROSITE" id="PS51880">
    <property type="entry name" value="TGS"/>
    <property type="match status" value="1"/>
</dbReference>
<dbReference type="InterPro" id="IPR006674">
    <property type="entry name" value="HD_domain"/>
</dbReference>
<dbReference type="FunFam" id="1.10.3210.10:FF:000001">
    <property type="entry name" value="GTP pyrophosphokinase RelA"/>
    <property type="match status" value="1"/>
</dbReference>
<dbReference type="SUPFAM" id="SSF81301">
    <property type="entry name" value="Nucleotidyltransferase"/>
    <property type="match status" value="1"/>
</dbReference>
<evidence type="ECO:0000259" key="9">
    <source>
        <dbReference type="PROSITE" id="PS51831"/>
    </source>
</evidence>
<dbReference type="OrthoDB" id="9805041at2"/>
<dbReference type="SMART" id="SM00954">
    <property type="entry name" value="RelA_SpoT"/>
    <property type="match status" value="1"/>
</dbReference>
<evidence type="ECO:0000256" key="2">
    <source>
        <dbReference type="ARBA" id="ARBA00014315"/>
    </source>
</evidence>
<dbReference type="eggNOG" id="COG0317">
    <property type="taxonomic scope" value="Bacteria"/>
</dbReference>
<dbReference type="PROSITE" id="PS51831">
    <property type="entry name" value="HD"/>
    <property type="match status" value="1"/>
</dbReference>
<reference evidence="11 12" key="1">
    <citation type="journal article" date="2012" name="Stand. Genomic Sci.">
        <title>Complete genome sequence of the facultatively chemolithoautotrophic and methylotrophic alpha Proteobacterium Starkeya novella type strain (ATCC 8093(T)).</title>
        <authorList>
            <person name="Kappler U."/>
            <person name="Davenport K."/>
            <person name="Beatson S."/>
            <person name="Lucas S."/>
            <person name="Lapidus A."/>
            <person name="Copeland A."/>
            <person name="Berry K.W."/>
            <person name="Glavina Del Rio T."/>
            <person name="Hammon N."/>
            <person name="Dalin E."/>
            <person name="Tice H."/>
            <person name="Pitluck S."/>
            <person name="Richardson P."/>
            <person name="Bruce D."/>
            <person name="Goodwin L.A."/>
            <person name="Han C."/>
            <person name="Tapia R."/>
            <person name="Detter J.C."/>
            <person name="Chang Y.J."/>
            <person name="Jeffries C.D."/>
            <person name="Land M."/>
            <person name="Hauser L."/>
            <person name="Kyrpides N.C."/>
            <person name="Goker M."/>
            <person name="Ivanova N."/>
            <person name="Klenk H.P."/>
            <person name="Woyke T."/>
        </authorList>
    </citation>
    <scope>NUCLEOTIDE SEQUENCE [LARGE SCALE GENOMIC DNA]</scope>
    <source>
        <strain evidence="12">ATCC 8093 / DSM 506 / JCM 20403 / CCM 1077 / IAM 12100 / NBRC 12443 / NCIMB 10456</strain>
    </source>
</reference>
<dbReference type="InterPro" id="IPR004811">
    <property type="entry name" value="RelA/Spo_fam"/>
</dbReference>
<dbReference type="GO" id="GO:0015949">
    <property type="term" value="P:nucleobase-containing small molecule interconversion"/>
    <property type="evidence" value="ECO:0007669"/>
    <property type="project" value="UniProtKB-ARBA"/>
</dbReference>
<keyword evidence="3" id="KW-0342">GTP-binding</keyword>
<keyword evidence="11" id="KW-0808">Transferase</keyword>
<dbReference type="Gene3D" id="3.10.20.30">
    <property type="match status" value="1"/>
</dbReference>
<comment type="catalytic activity">
    <reaction evidence="6">
        <text>GTP + ATP = guanosine 3'-diphosphate 5'-triphosphate + AMP</text>
        <dbReference type="Rhea" id="RHEA:22088"/>
        <dbReference type="ChEBI" id="CHEBI:30616"/>
        <dbReference type="ChEBI" id="CHEBI:37565"/>
        <dbReference type="ChEBI" id="CHEBI:142410"/>
        <dbReference type="ChEBI" id="CHEBI:456215"/>
        <dbReference type="EC" id="2.7.6.5"/>
    </reaction>
</comment>
<evidence type="ECO:0000256" key="6">
    <source>
        <dbReference type="ARBA" id="ARBA00048244"/>
    </source>
</evidence>
<protein>
    <recommendedName>
        <fullName evidence="2">GTP pyrophosphokinase rsh</fullName>
        <ecNumber evidence="1">2.7.6.5</ecNumber>
    </recommendedName>
    <alternativeName>
        <fullName evidence="5">(p)ppGpp synthase</fullName>
    </alternativeName>
    <alternativeName>
        <fullName evidence="4">ATP:GTP 3'-pyrophosphotransferase</fullName>
    </alternativeName>
</protein>
<dbReference type="STRING" id="639283.Snov_1630"/>
<dbReference type="InterPro" id="IPR003607">
    <property type="entry name" value="HD/PDEase_dom"/>
</dbReference>
<dbReference type="CDD" id="cd00077">
    <property type="entry name" value="HDc"/>
    <property type="match status" value="1"/>
</dbReference>
<dbReference type="InterPro" id="IPR045865">
    <property type="entry name" value="ACT-like_dom_sf"/>
</dbReference>
<dbReference type="InterPro" id="IPR012675">
    <property type="entry name" value="Beta-grasp_dom_sf"/>
</dbReference>
<dbReference type="Gene3D" id="1.10.3210.10">
    <property type="entry name" value="Hypothetical protein af1432"/>
    <property type="match status" value="1"/>
</dbReference>
<dbReference type="Pfam" id="PF04607">
    <property type="entry name" value="RelA_SpoT"/>
    <property type="match status" value="1"/>
</dbReference>
<evidence type="ECO:0000313" key="11">
    <source>
        <dbReference type="EMBL" id="ADH88935.1"/>
    </source>
</evidence>
<name>D7AAD2_ANCN5</name>
<dbReference type="SUPFAM" id="SSF109604">
    <property type="entry name" value="HD-domain/PDEase-like"/>
    <property type="match status" value="1"/>
</dbReference>
<evidence type="ECO:0000313" key="12">
    <source>
        <dbReference type="Proteomes" id="UP000006633"/>
    </source>
</evidence>
<dbReference type="Proteomes" id="UP000006633">
    <property type="component" value="Chromosome"/>
</dbReference>
<dbReference type="InterPro" id="IPR002912">
    <property type="entry name" value="ACT_dom"/>
</dbReference>
<evidence type="ECO:0000256" key="1">
    <source>
        <dbReference type="ARBA" id="ARBA00013251"/>
    </source>
</evidence>
<evidence type="ECO:0000256" key="4">
    <source>
        <dbReference type="ARBA" id="ARBA00029754"/>
    </source>
</evidence>
<organism evidence="11 12">
    <name type="scientific">Ancylobacter novellus (strain ATCC 8093 / DSM 506 / JCM 20403 / CCM 1077 / IAM 12100 / NBRC 12443 / NCIMB 10456)</name>
    <name type="common">Starkeya novella</name>
    <dbReference type="NCBI Taxonomy" id="639283"/>
    <lineage>
        <taxon>Bacteria</taxon>
        <taxon>Pseudomonadati</taxon>
        <taxon>Pseudomonadota</taxon>
        <taxon>Alphaproteobacteria</taxon>
        <taxon>Hyphomicrobiales</taxon>
        <taxon>Xanthobacteraceae</taxon>
        <taxon>Ancylobacter</taxon>
    </lineage>
</organism>
<dbReference type="Gene3D" id="3.30.460.10">
    <property type="entry name" value="Beta Polymerase, domain 2"/>
    <property type="match status" value="1"/>
</dbReference>
<dbReference type="FunFam" id="3.10.20.30:FF:000002">
    <property type="entry name" value="GTP pyrophosphokinase (RelA/SpoT)"/>
    <property type="match status" value="1"/>
</dbReference>
<dbReference type="InterPro" id="IPR012676">
    <property type="entry name" value="TGS-like"/>
</dbReference>
<evidence type="ECO:0000259" key="8">
    <source>
        <dbReference type="PROSITE" id="PS51671"/>
    </source>
</evidence>
<dbReference type="SMART" id="SM00471">
    <property type="entry name" value="HDc"/>
    <property type="match status" value="1"/>
</dbReference>
<dbReference type="InterPro" id="IPR043519">
    <property type="entry name" value="NT_sf"/>
</dbReference>
<dbReference type="PROSITE" id="PS51671">
    <property type="entry name" value="ACT"/>
    <property type="match status" value="1"/>
</dbReference>
<dbReference type="FunFam" id="3.30.460.10:FF:000001">
    <property type="entry name" value="GTP pyrophosphokinase RelA"/>
    <property type="match status" value="1"/>
</dbReference>
<dbReference type="Pfam" id="PF19296">
    <property type="entry name" value="RelA_AH_RIS"/>
    <property type="match status" value="1"/>
</dbReference>
<dbReference type="GO" id="GO:0008728">
    <property type="term" value="F:GTP diphosphokinase activity"/>
    <property type="evidence" value="ECO:0007669"/>
    <property type="project" value="UniProtKB-EC"/>
</dbReference>
<feature type="domain" description="HD" evidence="9">
    <location>
        <begin position="45"/>
        <end position="144"/>
    </location>
</feature>
<keyword evidence="3" id="KW-0547">Nucleotide-binding</keyword>
<feature type="domain" description="TGS" evidence="10">
    <location>
        <begin position="387"/>
        <end position="448"/>
    </location>
</feature>